<dbReference type="Gene3D" id="3.30.160.390">
    <property type="entry name" value="Integrase, DNA-binding domain"/>
    <property type="match status" value="1"/>
</dbReference>
<proteinExistence type="inferred from homology"/>
<feature type="domain" description="Tyr recombinase" evidence="5">
    <location>
        <begin position="241"/>
        <end position="412"/>
    </location>
</feature>
<name>A0A432XUF9_9GAMM</name>
<dbReference type="Pfam" id="PF00589">
    <property type="entry name" value="Phage_integrase"/>
    <property type="match status" value="1"/>
</dbReference>
<keyword evidence="7" id="KW-1185">Reference proteome</keyword>
<dbReference type="Gene3D" id="1.10.150.130">
    <property type="match status" value="1"/>
</dbReference>
<evidence type="ECO:0000256" key="1">
    <source>
        <dbReference type="ARBA" id="ARBA00008857"/>
    </source>
</evidence>
<dbReference type="CDD" id="cd00796">
    <property type="entry name" value="INT_Rci_Hp1_C"/>
    <property type="match status" value="1"/>
</dbReference>
<evidence type="ECO:0000313" key="6">
    <source>
        <dbReference type="EMBL" id="RUO52367.1"/>
    </source>
</evidence>
<evidence type="ECO:0000259" key="5">
    <source>
        <dbReference type="PROSITE" id="PS51898"/>
    </source>
</evidence>
<dbReference type="OrthoDB" id="5391994at2"/>
<dbReference type="InterPro" id="IPR025166">
    <property type="entry name" value="Integrase_DNA_bind_dom"/>
</dbReference>
<dbReference type="GO" id="GO:0006310">
    <property type="term" value="P:DNA recombination"/>
    <property type="evidence" value="ECO:0007669"/>
    <property type="project" value="UniProtKB-KW"/>
</dbReference>
<dbReference type="InterPro" id="IPR010998">
    <property type="entry name" value="Integrase_recombinase_N"/>
</dbReference>
<dbReference type="PROSITE" id="PS51898">
    <property type="entry name" value="TYR_RECOMBINASE"/>
    <property type="match status" value="1"/>
</dbReference>
<dbReference type="GO" id="GO:0003677">
    <property type="term" value="F:DNA binding"/>
    <property type="evidence" value="ECO:0007669"/>
    <property type="project" value="UniProtKB-KW"/>
</dbReference>
<dbReference type="PANTHER" id="PTHR30629">
    <property type="entry name" value="PROPHAGE INTEGRASE"/>
    <property type="match status" value="1"/>
</dbReference>
<dbReference type="InterPro" id="IPR002104">
    <property type="entry name" value="Integrase_catalytic"/>
</dbReference>
<accession>A0A432XUF9</accession>
<evidence type="ECO:0000256" key="4">
    <source>
        <dbReference type="ARBA" id="ARBA00023172"/>
    </source>
</evidence>
<dbReference type="AlphaFoldDB" id="A0A432XUF9"/>
<dbReference type="Proteomes" id="UP000287649">
    <property type="component" value="Unassembled WGS sequence"/>
</dbReference>
<dbReference type="Gene3D" id="1.10.443.10">
    <property type="entry name" value="Intergrase catalytic core"/>
    <property type="match status" value="1"/>
</dbReference>
<dbReference type="InterPro" id="IPR050808">
    <property type="entry name" value="Phage_Integrase"/>
</dbReference>
<dbReference type="Pfam" id="PF13356">
    <property type="entry name" value="Arm-DNA-bind_3"/>
    <property type="match status" value="1"/>
</dbReference>
<dbReference type="InterPro" id="IPR038488">
    <property type="entry name" value="Integrase_DNA-bd_sf"/>
</dbReference>
<sequence length="414" mass="48194">MTTLTTTRVKLTNSVLKGLSEQIRRVNDTELPGFHLRISERGKMTYYLFYRLHGKQVNFKLGSHPQITPAQAREMAKQKAGEVANGIDVQQARKAQRLQTERDKLTRLEAFIEQRYRPYQETRNPKTATKLIQQFYSGFPELLPLQLSDITAARIENWRNAKKKGGMKDATINSYVATLKAALNRAVDWDLIDHHDLQKVKPLKSDNTRVRYLEDDEEQRLREALRARDQRLKNERDSANKFRQQRGYPLKPPLYDYPYADHLEPIVLLAMNTGLRKSELLSLTWADVDIKRKHLTILPSNAKSGKTRHVPLNSHALNVFKGWAKHHAHQHYVFERAPGDKLQDVKKSWNKVLEEAQIENFRFHDLRHHFASQLAMRGVDLNTIRELLGHHSMEMTLRYAHLRPEKKTAAVDLL</sequence>
<dbReference type="InterPro" id="IPR013762">
    <property type="entry name" value="Integrase-like_cat_sf"/>
</dbReference>
<dbReference type="EMBL" id="PIPX01000003">
    <property type="protein sequence ID" value="RUO52367.1"/>
    <property type="molecule type" value="Genomic_DNA"/>
</dbReference>
<dbReference type="PANTHER" id="PTHR30629:SF2">
    <property type="entry name" value="PROPHAGE INTEGRASE INTS-RELATED"/>
    <property type="match status" value="1"/>
</dbReference>
<keyword evidence="4" id="KW-0233">DNA recombination</keyword>
<protein>
    <submittedName>
        <fullName evidence="6">Integrase</fullName>
    </submittedName>
</protein>
<dbReference type="RefSeq" id="WP_126773929.1">
    <property type="nucleotide sequence ID" value="NZ_PIPX01000003.1"/>
</dbReference>
<keyword evidence="2" id="KW-0229">DNA integration</keyword>
<keyword evidence="3" id="KW-0238">DNA-binding</keyword>
<comment type="similarity">
    <text evidence="1">Belongs to the 'phage' integrase family.</text>
</comment>
<evidence type="ECO:0000256" key="2">
    <source>
        <dbReference type="ARBA" id="ARBA00022908"/>
    </source>
</evidence>
<dbReference type="SUPFAM" id="SSF56349">
    <property type="entry name" value="DNA breaking-rejoining enzymes"/>
    <property type="match status" value="1"/>
</dbReference>
<reference evidence="7" key="1">
    <citation type="journal article" date="2018" name="Front. Microbiol.">
        <title>Genome-Based Analysis Reveals the Taxonomy and Diversity of the Family Idiomarinaceae.</title>
        <authorList>
            <person name="Liu Y."/>
            <person name="Lai Q."/>
            <person name="Shao Z."/>
        </authorList>
    </citation>
    <scope>NUCLEOTIDE SEQUENCE [LARGE SCALE GENOMIC DNA]</scope>
    <source>
        <strain evidence="7">PO-M2</strain>
    </source>
</reference>
<gene>
    <name evidence="6" type="ORF">CWI70_11620</name>
</gene>
<dbReference type="GO" id="GO:0015074">
    <property type="term" value="P:DNA integration"/>
    <property type="evidence" value="ECO:0007669"/>
    <property type="project" value="UniProtKB-KW"/>
</dbReference>
<evidence type="ECO:0000256" key="3">
    <source>
        <dbReference type="ARBA" id="ARBA00023125"/>
    </source>
</evidence>
<evidence type="ECO:0000313" key="7">
    <source>
        <dbReference type="Proteomes" id="UP000287649"/>
    </source>
</evidence>
<dbReference type="InterPro" id="IPR011010">
    <property type="entry name" value="DNA_brk_join_enz"/>
</dbReference>
<organism evidence="6 7">
    <name type="scientific">Pseudidiomarina homiensis</name>
    <dbReference type="NCBI Taxonomy" id="364198"/>
    <lineage>
        <taxon>Bacteria</taxon>
        <taxon>Pseudomonadati</taxon>
        <taxon>Pseudomonadota</taxon>
        <taxon>Gammaproteobacteria</taxon>
        <taxon>Alteromonadales</taxon>
        <taxon>Idiomarinaceae</taxon>
        <taxon>Pseudidiomarina</taxon>
    </lineage>
</organism>
<comment type="caution">
    <text evidence="6">The sequence shown here is derived from an EMBL/GenBank/DDBJ whole genome shotgun (WGS) entry which is preliminary data.</text>
</comment>